<dbReference type="EMBL" id="JAQNDM010000002">
    <property type="protein sequence ID" value="MDC0710753.1"/>
    <property type="molecule type" value="Genomic_DNA"/>
</dbReference>
<dbReference type="SUPFAM" id="SSF52788">
    <property type="entry name" value="Phosphotyrosine protein phosphatases I"/>
    <property type="match status" value="1"/>
</dbReference>
<dbReference type="PANTHER" id="PTHR43428">
    <property type="entry name" value="ARSENATE REDUCTASE"/>
    <property type="match status" value="1"/>
</dbReference>
<evidence type="ECO:0000313" key="4">
    <source>
        <dbReference type="Proteomes" id="UP001221838"/>
    </source>
</evidence>
<keyword evidence="1" id="KW-0059">Arsenical resistance</keyword>
<evidence type="ECO:0000259" key="2">
    <source>
        <dbReference type="SMART" id="SM00226"/>
    </source>
</evidence>
<dbReference type="Proteomes" id="UP001221838">
    <property type="component" value="Unassembled WGS sequence"/>
</dbReference>
<evidence type="ECO:0000256" key="1">
    <source>
        <dbReference type="ARBA" id="ARBA00022849"/>
    </source>
</evidence>
<comment type="caution">
    <text evidence="3">The sequence shown here is derived from an EMBL/GenBank/DDBJ whole genome shotgun (WGS) entry which is preliminary data.</text>
</comment>
<dbReference type="InterPro" id="IPR036196">
    <property type="entry name" value="Ptyr_pPase_sf"/>
</dbReference>
<protein>
    <submittedName>
        <fullName evidence="3">Arsenate reductase ArsC</fullName>
    </submittedName>
</protein>
<reference evidence="3 4" key="1">
    <citation type="submission" date="2022-11" db="EMBL/GenBank/DDBJ databases">
        <title>Minimal conservation of predation-associated metabolite biosynthetic gene clusters underscores biosynthetic potential of Myxococcota including descriptions for ten novel species: Archangium lansinium sp. nov., Myxococcus landrumus sp. nov., Nannocystis bai.</title>
        <authorList>
            <person name="Ahearne A."/>
            <person name="Stevens C."/>
            <person name="Dowd S."/>
        </authorList>
    </citation>
    <scope>NUCLEOTIDE SEQUENCE [LARGE SCALE GENOMIC DNA]</scope>
    <source>
        <strain evidence="3 4">NCWAL01</strain>
    </source>
</reference>
<proteinExistence type="predicted"/>
<dbReference type="RefSeq" id="WP_272140488.1">
    <property type="nucleotide sequence ID" value="NZ_JAQNDM010000002.1"/>
</dbReference>
<keyword evidence="4" id="KW-1185">Reference proteome</keyword>
<dbReference type="SMART" id="SM00226">
    <property type="entry name" value="LMWPc"/>
    <property type="match status" value="1"/>
</dbReference>
<dbReference type="Gene3D" id="3.40.50.2300">
    <property type="match status" value="1"/>
</dbReference>
<sequence>MKTVIFAGENSAGWSQIAASFFNVMADPEKARAISAGTSPASLYHPRVVEVMNDITIDVAKEKTEVLAPELAKGAEWIITLAGSKVGVNIQGPKREEWPPLDSPESKKGFAEVEPIRDVIAALVSGFVEREGWSRPS</sequence>
<name>A0ABT5DAS2_9BACT</name>
<dbReference type="InterPro" id="IPR023485">
    <property type="entry name" value="Ptyr_pPase"/>
</dbReference>
<accession>A0ABT5DAS2</accession>
<dbReference type="PANTHER" id="PTHR43428:SF1">
    <property type="entry name" value="ARSENATE REDUCTASE"/>
    <property type="match status" value="1"/>
</dbReference>
<organism evidence="3 4">
    <name type="scientific">Stigmatella ashevillensis</name>
    <dbReference type="NCBI Taxonomy" id="2995309"/>
    <lineage>
        <taxon>Bacteria</taxon>
        <taxon>Pseudomonadati</taxon>
        <taxon>Myxococcota</taxon>
        <taxon>Myxococcia</taxon>
        <taxon>Myxococcales</taxon>
        <taxon>Cystobacterineae</taxon>
        <taxon>Archangiaceae</taxon>
        <taxon>Stigmatella</taxon>
    </lineage>
</organism>
<feature type="domain" description="Phosphotyrosine protein phosphatase I" evidence="2">
    <location>
        <begin position="2"/>
        <end position="130"/>
    </location>
</feature>
<gene>
    <name evidence="3" type="ORF">POL68_19915</name>
</gene>
<evidence type="ECO:0000313" key="3">
    <source>
        <dbReference type="EMBL" id="MDC0710753.1"/>
    </source>
</evidence>